<sequence length="1360" mass="148906">MHLLYPVSSFFFAFTVHNYTFRIVSVVLGLIWIIATADCVQFRRKQDRKLHSSPEPDLDDNFSNEDLHKLLTLLEGTSKEAIATNGDNSNKKSSTLEHTATMIMPELMRIRPQSLTTTTTTPNPPVSRFTTRRFYRRLRRKTTTSTEAPLMPSSSSTERFYQTSVASAESPRMLQSGPSPSDLLQQLSLLNGILGALNSSAAAPTANPTPVATNNANDNSNNNNAKPVPDLLALFAGAKNVGAASSNHETVVAPPPSPTTGQVEDPTAALALLNLFSGGNGQKQDTSSSSGNNAASSAAANLLSLMGQSQNGQQPSQTPAVDNDAAAALTKFLLQSSAGAPTMQGNSIAQPQNQNTDASVNQLNSLLGLLGTLGGAAQQSPAQTGGGINNLFNLGGDQMAQAQTNSLATLFGSQQQQSQQSQAQNLLNLFGGNQGGQGLSLASLLAPQAANSIPGLGLLSTVSSLGSSIFSTVSNLFGGSGGGKPRVRGVDTRVGLGYRLGNVGDAQVVWEIGPQLYTDPLRNEARPYTKKRESGLPSPSHYFQPASTTAAEKEMQQIEAKRRMVQAAIQDHYRGNHFQSVYPKPPPTQRRRSHLDYNHFDSLYPASKPQPSPTTTPPPSSSSLLSSLPFGDHLRGFWSGITSGIMGSEDDDATSHFNFDDVRNDFSNNLMKRSSPDYTDYESRASHPRRLEEDLDDPTHSTLTEYERMLLSYGKDVGVANTNHGVVEEEPESNESQSFFSRWFKGSSSTSSKTKAPSQSPHANSEWGMGSASNEYPTRSPSSTPPRSRTNPTLRQQSQPSAASPYGPDLSFIRRNDSPSRANQQRRNGGGKRPQKRRSHNPFRNWFSAFKSSGQRPRHGNHQTGGFGRRHFKRPSASNNPKLQHFTNTNKDLMMADANNDDFVESAGIETYPISGYQHPLAYEYANEFPDVPLTPPPRRLRPSQGLNKVRASLTQRERVVEPALLYDHLEASDDVVTEADESFHNRNKVVVDARLREREKQKVLEATKTSLSKATSTALTKAQRLSILKARNNATRLAMEAVKQRVIVKNRGTTKHKPKVQSNNEESVSESTTILPSMLSTISSIFKGTTKPKLFNNLLHNATSFLPSIRILPRKKNKESSIKTKLTFQNGKPAVIVPLNHDDDDGDDVDDDMEAAADEAEPVVQVGHDMSFTDLQTLFGSGTKNSTKTKRRRFRIRVKESVLKGDGENKERKDADEDDQDKDDMKDIFVDIESGEVSVLKPVASLVSFSPKKEEASDEEETDYYEDDDGDGVPDADMKRKEHIFDAIQTQLVSNFEKMRKAQLKAEAKKRRKQELAEKGMDESMDVVTKFFDIHQSSDSSKSESPKKIKHVGGLSLIK</sequence>
<evidence type="ECO:0000313" key="3">
    <source>
        <dbReference type="EMBL" id="CAL8121648.1"/>
    </source>
</evidence>
<keyword evidence="4" id="KW-1185">Reference proteome</keyword>
<dbReference type="Proteomes" id="UP001642540">
    <property type="component" value="Unassembled WGS sequence"/>
</dbReference>
<feature type="compositionally biased region" description="Basic and acidic residues" evidence="1">
    <location>
        <begin position="681"/>
        <end position="692"/>
    </location>
</feature>
<feature type="region of interest" description="Disordered" evidence="1">
    <location>
        <begin position="666"/>
        <end position="700"/>
    </location>
</feature>
<feature type="compositionally biased region" description="Acidic residues" evidence="1">
    <location>
        <begin position="1257"/>
        <end position="1275"/>
    </location>
</feature>
<gene>
    <name evidence="3" type="ORF">ODALV1_LOCUS19478</name>
</gene>
<evidence type="ECO:0000256" key="1">
    <source>
        <dbReference type="SAM" id="MobiDB-lite"/>
    </source>
</evidence>
<feature type="compositionally biased region" description="Basic residues" evidence="1">
    <location>
        <begin position="130"/>
        <end position="142"/>
    </location>
</feature>
<accession>A0ABP1RBV7</accession>
<feature type="compositionally biased region" description="Polar residues" evidence="1">
    <location>
        <begin position="152"/>
        <end position="167"/>
    </location>
</feature>
<feature type="compositionally biased region" description="Pro residues" evidence="1">
    <location>
        <begin position="608"/>
        <end position="620"/>
    </location>
</feature>
<comment type="caution">
    <text evidence="3">The sequence shown here is derived from an EMBL/GenBank/DDBJ whole genome shotgun (WGS) entry which is preliminary data.</text>
</comment>
<reference evidence="3 4" key="1">
    <citation type="submission" date="2024-08" db="EMBL/GenBank/DDBJ databases">
        <authorList>
            <person name="Cucini C."/>
            <person name="Frati F."/>
        </authorList>
    </citation>
    <scope>NUCLEOTIDE SEQUENCE [LARGE SCALE GENOMIC DNA]</scope>
</reference>
<feature type="compositionally biased region" description="Basic residues" evidence="1">
    <location>
        <begin position="829"/>
        <end position="841"/>
    </location>
</feature>
<keyword evidence="2" id="KW-1133">Transmembrane helix</keyword>
<feature type="region of interest" description="Disordered" evidence="1">
    <location>
        <begin position="202"/>
        <end position="227"/>
    </location>
</feature>
<feature type="compositionally biased region" description="Basic and acidic residues" evidence="1">
    <location>
        <begin position="1206"/>
        <end position="1216"/>
    </location>
</feature>
<protein>
    <submittedName>
        <fullName evidence="3">Uncharacterized protein</fullName>
    </submittedName>
</protein>
<keyword evidence="2" id="KW-0472">Membrane</keyword>
<proteinExistence type="predicted"/>
<evidence type="ECO:0000313" key="4">
    <source>
        <dbReference type="Proteomes" id="UP001642540"/>
    </source>
</evidence>
<name>A0ABP1RBV7_9HEXA</name>
<feature type="region of interest" description="Disordered" evidence="1">
    <location>
        <begin position="1250"/>
        <end position="1278"/>
    </location>
</feature>
<feature type="region of interest" description="Disordered" evidence="1">
    <location>
        <begin position="600"/>
        <end position="626"/>
    </location>
</feature>
<feature type="region of interest" description="Disordered" evidence="1">
    <location>
        <begin position="1206"/>
        <end position="1225"/>
    </location>
</feature>
<feature type="region of interest" description="Disordered" evidence="1">
    <location>
        <begin position="1336"/>
        <end position="1360"/>
    </location>
</feature>
<keyword evidence="2" id="KW-0812">Transmembrane</keyword>
<evidence type="ECO:0000256" key="2">
    <source>
        <dbReference type="SAM" id="Phobius"/>
    </source>
</evidence>
<feature type="compositionally biased region" description="Low complexity" evidence="1">
    <location>
        <begin position="202"/>
        <end position="225"/>
    </location>
</feature>
<feature type="transmembrane region" description="Helical" evidence="2">
    <location>
        <begin position="20"/>
        <end position="40"/>
    </location>
</feature>
<feature type="region of interest" description="Disordered" evidence="1">
    <location>
        <begin position="115"/>
        <end position="180"/>
    </location>
</feature>
<organism evidence="3 4">
    <name type="scientific">Orchesella dallaii</name>
    <dbReference type="NCBI Taxonomy" id="48710"/>
    <lineage>
        <taxon>Eukaryota</taxon>
        <taxon>Metazoa</taxon>
        <taxon>Ecdysozoa</taxon>
        <taxon>Arthropoda</taxon>
        <taxon>Hexapoda</taxon>
        <taxon>Collembola</taxon>
        <taxon>Entomobryomorpha</taxon>
        <taxon>Entomobryoidea</taxon>
        <taxon>Orchesellidae</taxon>
        <taxon>Orchesellinae</taxon>
        <taxon>Orchesella</taxon>
    </lineage>
</organism>
<feature type="region of interest" description="Disordered" evidence="1">
    <location>
        <begin position="745"/>
        <end position="843"/>
    </location>
</feature>
<feature type="compositionally biased region" description="Low complexity" evidence="1">
    <location>
        <begin position="777"/>
        <end position="795"/>
    </location>
</feature>
<dbReference type="EMBL" id="CAXLJM020000066">
    <property type="protein sequence ID" value="CAL8121648.1"/>
    <property type="molecule type" value="Genomic_DNA"/>
</dbReference>
<feature type="compositionally biased region" description="Low complexity" evidence="1">
    <location>
        <begin position="747"/>
        <end position="761"/>
    </location>
</feature>